<evidence type="ECO:0000256" key="2">
    <source>
        <dbReference type="SAM" id="Phobius"/>
    </source>
</evidence>
<dbReference type="GO" id="GO:0016747">
    <property type="term" value="F:acyltransferase activity, transferring groups other than amino-acyl groups"/>
    <property type="evidence" value="ECO:0007669"/>
    <property type="project" value="InterPro"/>
</dbReference>
<feature type="transmembrane region" description="Helical" evidence="2">
    <location>
        <begin position="38"/>
        <end position="56"/>
    </location>
</feature>
<dbReference type="InterPro" id="IPR002656">
    <property type="entry name" value="Acyl_transf_3_dom"/>
</dbReference>
<dbReference type="SUPFAM" id="SSF56436">
    <property type="entry name" value="C-type lectin-like"/>
    <property type="match status" value="1"/>
</dbReference>
<feature type="transmembrane region" description="Helical" evidence="2">
    <location>
        <begin position="252"/>
        <end position="273"/>
    </location>
</feature>
<proteinExistence type="predicted"/>
<feature type="transmembrane region" description="Helical" evidence="2">
    <location>
        <begin position="305"/>
        <end position="325"/>
    </location>
</feature>
<name>A0AAF3F7G7_9BILA</name>
<dbReference type="Proteomes" id="UP000887575">
    <property type="component" value="Unassembled WGS sequence"/>
</dbReference>
<keyword evidence="2" id="KW-0812">Transmembrane</keyword>
<keyword evidence="4" id="KW-1185">Reference proteome</keyword>
<protein>
    <recommendedName>
        <fullName evidence="3">Acyltransferase 3 domain-containing protein</fullName>
    </recommendedName>
</protein>
<feature type="region of interest" description="Disordered" evidence="1">
    <location>
        <begin position="505"/>
        <end position="536"/>
    </location>
</feature>
<keyword evidence="2" id="KW-0472">Membrane</keyword>
<evidence type="ECO:0000313" key="5">
    <source>
        <dbReference type="WBParaSite" id="MBELARI_LOCUS2750"/>
    </source>
</evidence>
<reference evidence="5" key="1">
    <citation type="submission" date="2024-02" db="UniProtKB">
        <authorList>
            <consortium name="WormBaseParasite"/>
        </authorList>
    </citation>
    <scope>IDENTIFICATION</scope>
</reference>
<evidence type="ECO:0000256" key="1">
    <source>
        <dbReference type="SAM" id="MobiDB-lite"/>
    </source>
</evidence>
<feature type="transmembrane region" description="Helical" evidence="2">
    <location>
        <begin position="345"/>
        <end position="363"/>
    </location>
</feature>
<dbReference type="PANTHER" id="PTHR23028">
    <property type="entry name" value="ACETYLTRANSFERASE"/>
    <property type="match status" value="1"/>
</dbReference>
<feature type="transmembrane region" description="Helical" evidence="2">
    <location>
        <begin position="77"/>
        <end position="95"/>
    </location>
</feature>
<dbReference type="AlphaFoldDB" id="A0AAF3F7G7"/>
<dbReference type="Pfam" id="PF01757">
    <property type="entry name" value="Acyl_transf_3"/>
    <property type="match status" value="1"/>
</dbReference>
<feature type="transmembrane region" description="Helical" evidence="2">
    <location>
        <begin position="12"/>
        <end position="32"/>
    </location>
</feature>
<evidence type="ECO:0000259" key="3">
    <source>
        <dbReference type="Pfam" id="PF01757"/>
    </source>
</evidence>
<dbReference type="InterPro" id="IPR050879">
    <property type="entry name" value="Acyltransferase_3"/>
</dbReference>
<feature type="domain" description="Acyltransferase 3" evidence="3">
    <location>
        <begin position="13"/>
        <end position="360"/>
    </location>
</feature>
<dbReference type="InterPro" id="IPR016187">
    <property type="entry name" value="CTDL_fold"/>
</dbReference>
<feature type="transmembrane region" description="Helical" evidence="2">
    <location>
        <begin position="130"/>
        <end position="151"/>
    </location>
</feature>
<dbReference type="WBParaSite" id="MBELARI_LOCUS2750">
    <property type="protein sequence ID" value="MBELARI_LOCUS2750"/>
    <property type="gene ID" value="MBELARI_LOCUS2750"/>
</dbReference>
<keyword evidence="2" id="KW-1133">Transmembrane helix</keyword>
<dbReference type="GO" id="GO:0016020">
    <property type="term" value="C:membrane"/>
    <property type="evidence" value="ECO:0007669"/>
    <property type="project" value="TreeGrafter"/>
</dbReference>
<dbReference type="PANTHER" id="PTHR23028:SF53">
    <property type="entry name" value="ACYL_TRANSF_3 DOMAIN-CONTAINING PROTEIN"/>
    <property type="match status" value="1"/>
</dbReference>
<sequence>MVTEKKKSKLETIQTLRALSILAVLAFHSGFWGSKGNLGVRIFFVISGYLMALILLKTGITKESVKEFYIRRIKRIVPMYLLILLVNQVASLFFLSKERYRRTTQDTIYGILLVKNIHYDPEMLLPINHLWTVAVEMQYYLIVPGLFYFLFPMKFWQKAVSMVLMGVASFVLCQYLPNMAQTNFTPARLFEFLLGSLTFFVEKQCRETFFTNKIPKSVTIKNNKVSEENKDGKIVAQTQVSDAHESKSTLKVFLSLISFILFLITCIICFALPGKKTNVDILVSLFCSAGTIICANLGKDLWVNNVILSYIGDISYVLYLVHYPLYAYFHMKGFTHTYFDDVKDFLFALALSFLLAILLHHTLENYFIKAANKITFLFIGALFLLIISFIIAVQLIDSQALPLTFQSGRIHFLRRFQLLYWALRKRRIVRQTLFPSKCSEIPGFTDIGRSCYAVGRNTDAARAGCKKLHPQADLATIRYDSENQGAYKNQGACNQGTSTLTNVFRNWNSGEPNGGEKEPRGSHGTSGNGCGVRPCS</sequence>
<feature type="transmembrane region" description="Helical" evidence="2">
    <location>
        <begin position="375"/>
        <end position="396"/>
    </location>
</feature>
<accession>A0AAF3F7G7</accession>
<organism evidence="4 5">
    <name type="scientific">Mesorhabditis belari</name>
    <dbReference type="NCBI Taxonomy" id="2138241"/>
    <lineage>
        <taxon>Eukaryota</taxon>
        <taxon>Metazoa</taxon>
        <taxon>Ecdysozoa</taxon>
        <taxon>Nematoda</taxon>
        <taxon>Chromadorea</taxon>
        <taxon>Rhabditida</taxon>
        <taxon>Rhabditina</taxon>
        <taxon>Rhabditomorpha</taxon>
        <taxon>Rhabditoidea</taxon>
        <taxon>Rhabditidae</taxon>
        <taxon>Mesorhabditinae</taxon>
        <taxon>Mesorhabditis</taxon>
    </lineage>
</organism>
<evidence type="ECO:0000313" key="4">
    <source>
        <dbReference type="Proteomes" id="UP000887575"/>
    </source>
</evidence>
<feature type="transmembrane region" description="Helical" evidence="2">
    <location>
        <begin position="279"/>
        <end position="298"/>
    </location>
</feature>
<dbReference type="GO" id="GO:0000271">
    <property type="term" value="P:polysaccharide biosynthetic process"/>
    <property type="evidence" value="ECO:0007669"/>
    <property type="project" value="TreeGrafter"/>
</dbReference>